<feature type="compositionally biased region" description="Basic residues" evidence="1">
    <location>
        <begin position="41"/>
        <end position="50"/>
    </location>
</feature>
<accession>A0AAV2GKF1</accession>
<reference evidence="2 3" key="1">
    <citation type="submission" date="2024-04" db="EMBL/GenBank/DDBJ databases">
        <authorList>
            <person name="Fracassetti M."/>
        </authorList>
    </citation>
    <scope>NUCLEOTIDE SEQUENCE [LARGE SCALE GENOMIC DNA]</scope>
</reference>
<feature type="compositionally biased region" description="Basic residues" evidence="1">
    <location>
        <begin position="108"/>
        <end position="120"/>
    </location>
</feature>
<evidence type="ECO:0000313" key="2">
    <source>
        <dbReference type="EMBL" id="CAL1410634.1"/>
    </source>
</evidence>
<feature type="region of interest" description="Disordered" evidence="1">
    <location>
        <begin position="12"/>
        <end position="58"/>
    </location>
</feature>
<dbReference type="AlphaFoldDB" id="A0AAV2GKF1"/>
<sequence>MNRFNNCFHRLSRQKNNGGLGAGSATQYGRVGEGDGGVVGRRVRSRRRRQGMAESGASWRAMAEAGEWLASGREMAAATASGRRQAESGRRRWQGESGVSTLAVSSRCRGRGRGQGRRRF</sequence>
<evidence type="ECO:0000313" key="3">
    <source>
        <dbReference type="Proteomes" id="UP001497516"/>
    </source>
</evidence>
<evidence type="ECO:0000256" key="1">
    <source>
        <dbReference type="SAM" id="MobiDB-lite"/>
    </source>
</evidence>
<dbReference type="Proteomes" id="UP001497516">
    <property type="component" value="Chromosome 9"/>
</dbReference>
<keyword evidence="3" id="KW-1185">Reference proteome</keyword>
<proteinExistence type="predicted"/>
<feature type="compositionally biased region" description="Basic and acidic residues" evidence="1">
    <location>
        <begin position="84"/>
        <end position="94"/>
    </location>
</feature>
<protein>
    <submittedName>
        <fullName evidence="2">Uncharacterized protein</fullName>
    </submittedName>
</protein>
<feature type="region of interest" description="Disordered" evidence="1">
    <location>
        <begin position="79"/>
        <end position="120"/>
    </location>
</feature>
<name>A0AAV2GKF1_9ROSI</name>
<gene>
    <name evidence="2" type="ORF">LTRI10_LOCUS50036</name>
</gene>
<dbReference type="EMBL" id="OZ034822">
    <property type="protein sequence ID" value="CAL1410634.1"/>
    <property type="molecule type" value="Genomic_DNA"/>
</dbReference>
<organism evidence="2 3">
    <name type="scientific">Linum trigynum</name>
    <dbReference type="NCBI Taxonomy" id="586398"/>
    <lineage>
        <taxon>Eukaryota</taxon>
        <taxon>Viridiplantae</taxon>
        <taxon>Streptophyta</taxon>
        <taxon>Embryophyta</taxon>
        <taxon>Tracheophyta</taxon>
        <taxon>Spermatophyta</taxon>
        <taxon>Magnoliopsida</taxon>
        <taxon>eudicotyledons</taxon>
        <taxon>Gunneridae</taxon>
        <taxon>Pentapetalae</taxon>
        <taxon>rosids</taxon>
        <taxon>fabids</taxon>
        <taxon>Malpighiales</taxon>
        <taxon>Linaceae</taxon>
        <taxon>Linum</taxon>
    </lineage>
</organism>